<gene>
    <name evidence="5" type="ORF">DI603_05465</name>
</gene>
<proteinExistence type="predicted"/>
<name>A0A2W5DR40_9BURK</name>
<dbReference type="InterPro" id="IPR018060">
    <property type="entry name" value="HTH_AraC"/>
</dbReference>
<dbReference type="InterPro" id="IPR009057">
    <property type="entry name" value="Homeodomain-like_sf"/>
</dbReference>
<keyword evidence="2" id="KW-0238">DNA-binding</keyword>
<protein>
    <recommendedName>
        <fullName evidence="4">HTH araC/xylS-type domain-containing protein</fullName>
    </recommendedName>
</protein>
<evidence type="ECO:0000256" key="3">
    <source>
        <dbReference type="ARBA" id="ARBA00023163"/>
    </source>
</evidence>
<dbReference type="Pfam" id="PF12833">
    <property type="entry name" value="HTH_18"/>
    <property type="match status" value="1"/>
</dbReference>
<feature type="domain" description="HTH araC/xylS-type" evidence="4">
    <location>
        <begin position="172"/>
        <end position="269"/>
    </location>
</feature>
<dbReference type="EMBL" id="QFOD01000004">
    <property type="protein sequence ID" value="PZP34405.1"/>
    <property type="molecule type" value="Genomic_DNA"/>
</dbReference>
<accession>A0A2W5DR40</accession>
<dbReference type="AlphaFoldDB" id="A0A2W5DR40"/>
<evidence type="ECO:0000259" key="4">
    <source>
        <dbReference type="PROSITE" id="PS01124"/>
    </source>
</evidence>
<dbReference type="SMART" id="SM00342">
    <property type="entry name" value="HTH_ARAC"/>
    <property type="match status" value="1"/>
</dbReference>
<evidence type="ECO:0000256" key="1">
    <source>
        <dbReference type="ARBA" id="ARBA00023015"/>
    </source>
</evidence>
<dbReference type="Pfam" id="PF02311">
    <property type="entry name" value="AraC_binding"/>
    <property type="match status" value="1"/>
</dbReference>
<evidence type="ECO:0000256" key="2">
    <source>
        <dbReference type="ARBA" id="ARBA00023125"/>
    </source>
</evidence>
<dbReference type="GO" id="GO:0003700">
    <property type="term" value="F:DNA-binding transcription factor activity"/>
    <property type="evidence" value="ECO:0007669"/>
    <property type="project" value="InterPro"/>
</dbReference>
<organism evidence="5 6">
    <name type="scientific">Roseateles depolymerans</name>
    <dbReference type="NCBI Taxonomy" id="76731"/>
    <lineage>
        <taxon>Bacteria</taxon>
        <taxon>Pseudomonadati</taxon>
        <taxon>Pseudomonadota</taxon>
        <taxon>Betaproteobacteria</taxon>
        <taxon>Burkholderiales</taxon>
        <taxon>Sphaerotilaceae</taxon>
        <taxon>Roseateles</taxon>
    </lineage>
</organism>
<dbReference type="InterPro" id="IPR011051">
    <property type="entry name" value="RmlC_Cupin_sf"/>
</dbReference>
<comment type="caution">
    <text evidence="5">The sequence shown here is derived from an EMBL/GenBank/DDBJ whole genome shotgun (WGS) entry which is preliminary data.</text>
</comment>
<evidence type="ECO:0000313" key="5">
    <source>
        <dbReference type="EMBL" id="PZP34405.1"/>
    </source>
</evidence>
<keyword evidence="3" id="KW-0804">Transcription</keyword>
<dbReference type="PANTHER" id="PTHR46796">
    <property type="entry name" value="HTH-TYPE TRANSCRIPTIONAL ACTIVATOR RHAS-RELATED"/>
    <property type="match status" value="1"/>
</dbReference>
<dbReference type="Gene3D" id="1.10.10.60">
    <property type="entry name" value="Homeodomain-like"/>
    <property type="match status" value="1"/>
</dbReference>
<dbReference type="InterPro" id="IPR050204">
    <property type="entry name" value="AraC_XylS_family_regulators"/>
</dbReference>
<dbReference type="PROSITE" id="PS01124">
    <property type="entry name" value="HTH_ARAC_FAMILY_2"/>
    <property type="match status" value="1"/>
</dbReference>
<dbReference type="InterPro" id="IPR014710">
    <property type="entry name" value="RmlC-like_jellyroll"/>
</dbReference>
<evidence type="ECO:0000313" key="6">
    <source>
        <dbReference type="Proteomes" id="UP000249633"/>
    </source>
</evidence>
<dbReference type="GO" id="GO:0043565">
    <property type="term" value="F:sequence-specific DNA binding"/>
    <property type="evidence" value="ECO:0007669"/>
    <property type="project" value="InterPro"/>
</dbReference>
<dbReference type="Proteomes" id="UP000249633">
    <property type="component" value="Unassembled WGS sequence"/>
</dbReference>
<dbReference type="Gene3D" id="2.60.120.10">
    <property type="entry name" value="Jelly Rolls"/>
    <property type="match status" value="1"/>
</dbReference>
<dbReference type="SUPFAM" id="SSF46689">
    <property type="entry name" value="Homeodomain-like"/>
    <property type="match status" value="2"/>
</dbReference>
<keyword evidence="1" id="KW-0805">Transcription regulation</keyword>
<dbReference type="SUPFAM" id="SSF51182">
    <property type="entry name" value="RmlC-like cupins"/>
    <property type="match status" value="1"/>
</dbReference>
<dbReference type="InterPro" id="IPR003313">
    <property type="entry name" value="AraC-bd"/>
</dbReference>
<reference evidence="5 6" key="1">
    <citation type="submission" date="2017-08" db="EMBL/GenBank/DDBJ databases">
        <title>Infants hospitalized years apart are colonized by the same room-sourced microbial strains.</title>
        <authorList>
            <person name="Brooks B."/>
            <person name="Olm M.R."/>
            <person name="Firek B.A."/>
            <person name="Baker R."/>
            <person name="Thomas B.C."/>
            <person name="Morowitz M.J."/>
            <person name="Banfield J.F."/>
        </authorList>
    </citation>
    <scope>NUCLEOTIDE SEQUENCE [LARGE SCALE GENOMIC DNA]</scope>
    <source>
        <strain evidence="5">S2_012_000_R2_81</strain>
    </source>
</reference>
<sequence>MRLRFTQFYGRFEARCDVAGFSLARLSAHTPAHRVAPHEHEDGHFIVVLAGRYRSTARGADALLGPGDALWNPPGTRHQDSFVDPQGLFVALSLGAAQAGALALQDGGARLLEQGARRLAQDLARQPLALDLGGLLDIEQGCRELCALSTIAPREAAAALGAIERREPAWLRRCMEQLVDDCEQPLRMGALAEAAGVHPVSLSRAFRRHYGLSPGQLQRRALLNRAARRLRAGEAIAEVAAALGFADQSHFTRLFRAEYRCTPAAWLAGFKSF</sequence>